<dbReference type="PANTHER" id="PTHR11686:SF9">
    <property type="entry name" value="RE13973P"/>
    <property type="match status" value="1"/>
</dbReference>
<dbReference type="GO" id="GO:0036374">
    <property type="term" value="F:glutathione hydrolase activity"/>
    <property type="evidence" value="ECO:0007669"/>
    <property type="project" value="InterPro"/>
</dbReference>
<evidence type="ECO:0000256" key="2">
    <source>
        <dbReference type="PIRSR" id="PIRSR600101-1"/>
    </source>
</evidence>
<keyword evidence="1" id="KW-0800">Toxin</keyword>
<dbReference type="InterPro" id="IPR029055">
    <property type="entry name" value="Ntn_hydrolases_N"/>
</dbReference>
<feature type="region of interest" description="Disordered" evidence="4">
    <location>
        <begin position="1"/>
        <end position="24"/>
    </location>
</feature>
<dbReference type="STRING" id="947166.A0A1D1VM15"/>
<feature type="binding site" evidence="3">
    <location>
        <position position="601"/>
    </location>
    <ligand>
        <name>L-glutamate</name>
        <dbReference type="ChEBI" id="CHEBI:29985"/>
    </ligand>
</feature>
<protein>
    <recommendedName>
        <fullName evidence="8">Gamma-glutamyltransferase</fullName>
    </recommendedName>
</protein>
<evidence type="ECO:0000256" key="4">
    <source>
        <dbReference type="SAM" id="MobiDB-lite"/>
    </source>
</evidence>
<dbReference type="NCBIfam" id="TIGR00066">
    <property type="entry name" value="g_glut_trans"/>
    <property type="match status" value="1"/>
</dbReference>
<evidence type="ECO:0000256" key="1">
    <source>
        <dbReference type="ARBA" id="ARBA00084097"/>
    </source>
</evidence>
<dbReference type="Proteomes" id="UP000186922">
    <property type="component" value="Unassembled WGS sequence"/>
</dbReference>
<dbReference type="SUPFAM" id="SSF56235">
    <property type="entry name" value="N-terminal nucleophile aminohydrolases (Ntn hydrolases)"/>
    <property type="match status" value="1"/>
</dbReference>
<feature type="binding site" evidence="3">
    <location>
        <begin position="578"/>
        <end position="579"/>
    </location>
    <ligand>
        <name>L-glutamate</name>
        <dbReference type="ChEBI" id="CHEBI:29985"/>
    </ligand>
</feature>
<sequence length="696" mass="74783">MSRPDGTTPTNNRHGTSALVTSGAGYSTTDGSVVDGVRPSQHTTSIAIDVIPLKKVPPSVTNGRHIGVSNGHYPAPTKKHSDKSRRRHLVKMVAAASLVICVLTAAVVCGVYFGVAKAAPLPGKAPLPNTAEMQGNASASILGSYSRQSVASDAANCSIVGNDILNKGGSAAEAAIAAALCAGLYHPHSCGIGGGFFMVVYDRKRGNATAIDAREMAPGASTELMYVQNKNYSSTKGWQAMGVPGEIAGYRQAYDLFGAGKLSWRDIFEHSINLARNGLVVNEVLAGALRGAEEDIKNYDAGLTDTFINKATGQIYKEGEIIRYPELANTLETIATEEGVDSFYRGDLARKMVKDIQDGGGIITLDDMANYRVTVSNATQLPLPGTNGQSRGKVFGVPPPAGSLVLQYIVNIMDGYGYGNNTIWDTMTDEQKIQFYQRFAEAMKYAYARRTELGDLKFEPEVADIKETLLSPWFGHLTRMLINENQTSNNTKAYGVEVVANLQKTGTSHISVIDKDGNAASITTTINTHFGSRRVSQSTGIILNNEMDDFTTNPNQPNYYGLPPSYANRIEPGKRPQSSCAPVIVTDGNGEARIVMGASGGSRIISATANALLRVMYLGQDVKEAIDAPRLHHQLLPIQLEYEYGFVRKHLEGLQQKGHNVQFSSTFAVVQGLVRTDDGMIEANCDYRKKGAPAGN</sequence>
<dbReference type="InterPro" id="IPR043138">
    <property type="entry name" value="GGT_lsub"/>
</dbReference>
<dbReference type="PANTHER" id="PTHR11686">
    <property type="entry name" value="GAMMA GLUTAMYL TRANSPEPTIDASE"/>
    <property type="match status" value="1"/>
</dbReference>
<dbReference type="Gene3D" id="3.60.20.40">
    <property type="match status" value="1"/>
</dbReference>
<keyword evidence="5" id="KW-1133">Transmembrane helix</keyword>
<dbReference type="Gene3D" id="1.10.246.130">
    <property type="match status" value="1"/>
</dbReference>
<dbReference type="AlphaFoldDB" id="A0A1D1VM15"/>
<dbReference type="InterPro" id="IPR043137">
    <property type="entry name" value="GGT_ssub_C"/>
</dbReference>
<feature type="transmembrane region" description="Helical" evidence="5">
    <location>
        <begin position="89"/>
        <end position="115"/>
    </location>
</feature>
<dbReference type="Pfam" id="PF01019">
    <property type="entry name" value="G_glu_transpept"/>
    <property type="match status" value="1"/>
</dbReference>
<evidence type="ECO:0000313" key="6">
    <source>
        <dbReference type="EMBL" id="GAV01866.1"/>
    </source>
</evidence>
<organism evidence="6 7">
    <name type="scientific">Ramazzottius varieornatus</name>
    <name type="common">Water bear</name>
    <name type="synonym">Tardigrade</name>
    <dbReference type="NCBI Taxonomy" id="947166"/>
    <lineage>
        <taxon>Eukaryota</taxon>
        <taxon>Metazoa</taxon>
        <taxon>Ecdysozoa</taxon>
        <taxon>Tardigrada</taxon>
        <taxon>Eutardigrada</taxon>
        <taxon>Parachela</taxon>
        <taxon>Hypsibioidea</taxon>
        <taxon>Ramazzottiidae</taxon>
        <taxon>Ramazzottius</taxon>
    </lineage>
</organism>
<name>A0A1D1VM15_RAMVA</name>
<evidence type="ECO:0008006" key="8">
    <source>
        <dbReference type="Google" id="ProtNLM"/>
    </source>
</evidence>
<keyword evidence="1" id="KW-1202">Platelet aggregation activating toxin</keyword>
<accession>A0A1D1VM15</accession>
<evidence type="ECO:0000256" key="5">
    <source>
        <dbReference type="SAM" id="Phobius"/>
    </source>
</evidence>
<dbReference type="GO" id="GO:0005886">
    <property type="term" value="C:plasma membrane"/>
    <property type="evidence" value="ECO:0007669"/>
    <property type="project" value="TreeGrafter"/>
</dbReference>
<keyword evidence="1" id="KW-1199">Hemostasis impairing toxin</keyword>
<dbReference type="InterPro" id="IPR000101">
    <property type="entry name" value="GGT_peptidase"/>
</dbReference>
<dbReference type="EMBL" id="BDGG01000007">
    <property type="protein sequence ID" value="GAV01866.1"/>
    <property type="molecule type" value="Genomic_DNA"/>
</dbReference>
<dbReference type="OrthoDB" id="1081007at2759"/>
<evidence type="ECO:0000256" key="3">
    <source>
        <dbReference type="PIRSR" id="PIRSR600101-2"/>
    </source>
</evidence>
<feature type="binding site" evidence="3">
    <location>
        <position position="214"/>
    </location>
    <ligand>
        <name>L-glutamate</name>
        <dbReference type="ChEBI" id="CHEBI:29985"/>
    </ligand>
</feature>
<keyword evidence="7" id="KW-1185">Reference proteome</keyword>
<feature type="binding site" evidence="3">
    <location>
        <position position="549"/>
    </location>
    <ligand>
        <name>L-glutamate</name>
        <dbReference type="ChEBI" id="CHEBI:29985"/>
    </ligand>
</feature>
<keyword evidence="5" id="KW-0812">Transmembrane</keyword>
<feature type="region of interest" description="Disordered" evidence="4">
    <location>
        <begin position="64"/>
        <end position="84"/>
    </location>
</feature>
<dbReference type="FunFam" id="3.60.20.40:FF:000001">
    <property type="entry name" value="Gamma-glutamyltranspeptidase 1"/>
    <property type="match status" value="1"/>
</dbReference>
<feature type="binding site" evidence="3">
    <location>
        <begin position="525"/>
        <end position="527"/>
    </location>
    <ligand>
        <name>L-glutamate</name>
        <dbReference type="ChEBI" id="CHEBI:29985"/>
    </ligand>
</feature>
<reference evidence="6 7" key="1">
    <citation type="journal article" date="2016" name="Nat. Commun.">
        <title>Extremotolerant tardigrade genome and improved radiotolerance of human cultured cells by tardigrade-unique protein.</title>
        <authorList>
            <person name="Hashimoto T."/>
            <person name="Horikawa D.D."/>
            <person name="Saito Y."/>
            <person name="Kuwahara H."/>
            <person name="Kozuka-Hata H."/>
            <person name="Shin-I T."/>
            <person name="Minakuchi Y."/>
            <person name="Ohishi K."/>
            <person name="Motoyama A."/>
            <person name="Aizu T."/>
            <person name="Enomoto A."/>
            <person name="Kondo K."/>
            <person name="Tanaka S."/>
            <person name="Hara Y."/>
            <person name="Koshikawa S."/>
            <person name="Sagara H."/>
            <person name="Miura T."/>
            <person name="Yokobori S."/>
            <person name="Miyagawa K."/>
            <person name="Suzuki Y."/>
            <person name="Kubo T."/>
            <person name="Oyama M."/>
            <person name="Kohara Y."/>
            <person name="Fujiyama A."/>
            <person name="Arakawa K."/>
            <person name="Katayama T."/>
            <person name="Toyoda A."/>
            <person name="Kunieda T."/>
        </authorList>
    </citation>
    <scope>NUCLEOTIDE SEQUENCE [LARGE SCALE GENOMIC DNA]</scope>
    <source>
        <strain evidence="6 7">YOKOZUNA-1</strain>
    </source>
</reference>
<keyword evidence="5" id="KW-0472">Membrane</keyword>
<feature type="active site" description="Nucleophile" evidence="2">
    <location>
        <position position="507"/>
    </location>
</feature>
<comment type="caution">
    <text evidence="6">The sequence shown here is derived from an EMBL/GenBank/DDBJ whole genome shotgun (WGS) entry which is preliminary data.</text>
</comment>
<dbReference type="GO" id="GO:0006751">
    <property type="term" value="P:glutathione catabolic process"/>
    <property type="evidence" value="ECO:0007669"/>
    <property type="project" value="InterPro"/>
</dbReference>
<proteinExistence type="predicted"/>
<gene>
    <name evidence="6" type="primary">RvY_12507-1</name>
    <name evidence="6" type="synonym">RvY_12507.1</name>
    <name evidence="6" type="ORF">RvY_12507</name>
</gene>
<dbReference type="PRINTS" id="PR01210">
    <property type="entry name" value="GGTRANSPTASE"/>
</dbReference>
<evidence type="ECO:0000313" key="7">
    <source>
        <dbReference type="Proteomes" id="UP000186922"/>
    </source>
</evidence>